<dbReference type="RefSeq" id="WP_001123212.1">
    <property type="nucleotide sequence ID" value="NZ_AP027899.1"/>
</dbReference>
<evidence type="ECO:0000313" key="2">
    <source>
        <dbReference type="Proteomes" id="UP000288459"/>
    </source>
</evidence>
<evidence type="ECO:0008006" key="3">
    <source>
        <dbReference type="Google" id="ProtNLM"/>
    </source>
</evidence>
<sequence length="131" mass="15103">MPITSSEFLSSAERCFAEDSEVGYRNTISRAYYALYHEIKENLTSLPAYTKDHHSSLISYLKNKSENKLEPYDPLSLKSMAYKLEQQRLARNEADYDLTSCAIDKAMAQQSLLEVKTIFSQWEKMKTDEAV</sequence>
<name>A0A8B3MB54_ECOLX</name>
<gene>
    <name evidence="1" type="ORF">CIG67_01715</name>
</gene>
<organism evidence="1 2">
    <name type="scientific">Escherichia coli</name>
    <dbReference type="NCBI Taxonomy" id="562"/>
    <lineage>
        <taxon>Bacteria</taxon>
        <taxon>Pseudomonadati</taxon>
        <taxon>Pseudomonadota</taxon>
        <taxon>Gammaproteobacteria</taxon>
        <taxon>Enterobacterales</taxon>
        <taxon>Enterobacteriaceae</taxon>
        <taxon>Escherichia</taxon>
    </lineage>
</organism>
<protein>
    <recommendedName>
        <fullName evidence="3">HEPN domain-containing protein</fullName>
    </recommendedName>
</protein>
<dbReference type="EMBL" id="NPIM01000050">
    <property type="protein sequence ID" value="RVE16505.1"/>
    <property type="molecule type" value="Genomic_DNA"/>
</dbReference>
<reference evidence="1 2" key="1">
    <citation type="submission" date="2017-08" db="EMBL/GenBank/DDBJ databases">
        <title>Sequencing of Escherichia coli CCPM 6219.</title>
        <authorList>
            <person name="Liu S.-L."/>
            <person name="Zhou Y.-J."/>
            <person name="Zhao M.-F."/>
        </authorList>
    </citation>
    <scope>NUCLEOTIDE SEQUENCE [LARGE SCALE GENOMIC DNA]</scope>
    <source>
        <strain evidence="1 2">CCPM 6219</strain>
    </source>
</reference>
<comment type="caution">
    <text evidence="1">The sequence shown here is derived from an EMBL/GenBank/DDBJ whole genome shotgun (WGS) entry which is preliminary data.</text>
</comment>
<dbReference type="Proteomes" id="UP000288459">
    <property type="component" value="Unassembled WGS sequence"/>
</dbReference>
<dbReference type="AlphaFoldDB" id="A0A8B3MB54"/>
<evidence type="ECO:0000313" key="1">
    <source>
        <dbReference type="EMBL" id="RVE16505.1"/>
    </source>
</evidence>
<dbReference type="Gene3D" id="1.20.120.330">
    <property type="entry name" value="Nucleotidyltransferases domain 2"/>
    <property type="match status" value="1"/>
</dbReference>
<proteinExistence type="predicted"/>
<accession>A0A8B3MB54</accession>